<comment type="caution">
    <text evidence="3">The sequence shown here is derived from an EMBL/GenBank/DDBJ whole genome shotgun (WGS) entry which is preliminary data.</text>
</comment>
<dbReference type="PROSITE" id="PS51109">
    <property type="entry name" value="G5"/>
    <property type="match status" value="1"/>
</dbReference>
<dbReference type="SMART" id="SM01208">
    <property type="entry name" value="G5"/>
    <property type="match status" value="1"/>
</dbReference>
<dbReference type="CDD" id="cd22784">
    <property type="entry name" value="DPBB_MltA_YuiC-like"/>
    <property type="match status" value="1"/>
</dbReference>
<dbReference type="GO" id="GO:0009254">
    <property type="term" value="P:peptidoglycan turnover"/>
    <property type="evidence" value="ECO:0007669"/>
    <property type="project" value="InterPro"/>
</dbReference>
<dbReference type="Pfam" id="PF06725">
    <property type="entry name" value="3D"/>
    <property type="match status" value="1"/>
</dbReference>
<dbReference type="RefSeq" id="WP_066451052.1">
    <property type="nucleotide sequence ID" value="NZ_DBGCPY010000014.1"/>
</dbReference>
<dbReference type="GO" id="GO:0019867">
    <property type="term" value="C:outer membrane"/>
    <property type="evidence" value="ECO:0007669"/>
    <property type="project" value="InterPro"/>
</dbReference>
<dbReference type="GO" id="GO:0004553">
    <property type="term" value="F:hydrolase activity, hydrolyzing O-glycosyl compounds"/>
    <property type="evidence" value="ECO:0007669"/>
    <property type="project" value="InterPro"/>
</dbReference>
<dbReference type="Proteomes" id="UP000295515">
    <property type="component" value="Unassembled WGS sequence"/>
</dbReference>
<evidence type="ECO:0000313" key="4">
    <source>
        <dbReference type="Proteomes" id="UP000295515"/>
    </source>
</evidence>
<proteinExistence type="predicted"/>
<name>A0A4R3Z3R8_9FIRM</name>
<accession>A0A4R3Z3R8</accession>
<organism evidence="3 4">
    <name type="scientific">Longibaculum muris</name>
    <dbReference type="NCBI Taxonomy" id="1796628"/>
    <lineage>
        <taxon>Bacteria</taxon>
        <taxon>Bacillati</taxon>
        <taxon>Bacillota</taxon>
        <taxon>Erysipelotrichia</taxon>
        <taxon>Erysipelotrichales</taxon>
        <taxon>Coprobacillaceae</taxon>
        <taxon>Longibaculum</taxon>
    </lineage>
</organism>
<evidence type="ECO:0000313" key="3">
    <source>
        <dbReference type="EMBL" id="TCV98574.1"/>
    </source>
</evidence>
<keyword evidence="4" id="KW-1185">Reference proteome</keyword>
<dbReference type="InterPro" id="IPR036908">
    <property type="entry name" value="RlpA-like_sf"/>
</dbReference>
<dbReference type="GeneID" id="98915625"/>
<feature type="domain" description="G5" evidence="2">
    <location>
        <begin position="94"/>
        <end position="180"/>
    </location>
</feature>
<sequence>MLKKAKEIVVSANSRTKGILAVACVYVVVMLATVTSGAVNQIKNFIPTVDIKLKDGIQEEKDYLVKQDTVSNVLNELNIELDKNDTLNKDKEEVVQQNDLIKITRVETKTKTQIETLEYSTVTKGSGSWTKTIEQEGKNGKVKRTYLLTYANGKETNKKLIKEEIIEKPVDKVIRYGGVSDGTTFTGRLTTYGGDCRGCGGTSSTGIKLSPKTGVNNSNSPYLYYKGRKYYCLAADRSIPFGTVIKISNHNLNTDGTIYGIVVDRGGAIKGNKVDIFKGSEGSGKSYFGGGTSYNTKFEVVSVGSGNANFWR</sequence>
<dbReference type="SUPFAM" id="SSF50685">
    <property type="entry name" value="Barwin-like endoglucanases"/>
    <property type="match status" value="1"/>
</dbReference>
<evidence type="ECO:0000259" key="2">
    <source>
        <dbReference type="PROSITE" id="PS51109"/>
    </source>
</evidence>
<dbReference type="InterPro" id="IPR011098">
    <property type="entry name" value="G5_dom"/>
</dbReference>
<dbReference type="InterPro" id="IPR010611">
    <property type="entry name" value="3D_dom"/>
</dbReference>
<evidence type="ECO:0000256" key="1">
    <source>
        <dbReference type="ARBA" id="ARBA00022729"/>
    </source>
</evidence>
<dbReference type="Pfam" id="PF07501">
    <property type="entry name" value="G5"/>
    <property type="match status" value="1"/>
</dbReference>
<protein>
    <submittedName>
        <fullName evidence="3">3D domain-containing protein</fullName>
    </submittedName>
</protein>
<dbReference type="PANTHER" id="PTHR39160:SF4">
    <property type="entry name" value="RESUSCITATION-PROMOTING FACTOR RPFB"/>
    <property type="match status" value="1"/>
</dbReference>
<dbReference type="PANTHER" id="PTHR39160">
    <property type="entry name" value="CELL WALL-BINDING PROTEIN YOCH"/>
    <property type="match status" value="1"/>
</dbReference>
<dbReference type="Gene3D" id="2.20.230.10">
    <property type="entry name" value="Resuscitation-promoting factor rpfb"/>
    <property type="match status" value="1"/>
</dbReference>
<dbReference type="EMBL" id="SMCQ01000012">
    <property type="protein sequence ID" value="TCV98574.1"/>
    <property type="molecule type" value="Genomic_DNA"/>
</dbReference>
<keyword evidence="1" id="KW-0732">Signal</keyword>
<gene>
    <name evidence="3" type="ORF">EDD60_11270</name>
</gene>
<dbReference type="InterPro" id="IPR051933">
    <property type="entry name" value="Resuscitation_pf_RpfB"/>
</dbReference>
<dbReference type="AlphaFoldDB" id="A0A4R3Z3R8"/>
<reference evidence="3 4" key="1">
    <citation type="submission" date="2019-03" db="EMBL/GenBank/DDBJ databases">
        <title>Genomic Encyclopedia of Type Strains, Phase IV (KMG-IV): sequencing the most valuable type-strain genomes for metagenomic binning, comparative biology and taxonomic classification.</title>
        <authorList>
            <person name="Goeker M."/>
        </authorList>
    </citation>
    <scope>NUCLEOTIDE SEQUENCE [LARGE SCALE GENOMIC DNA]</scope>
    <source>
        <strain evidence="3 4">DSM 29487</strain>
    </source>
</reference>